<dbReference type="CDD" id="cd06267">
    <property type="entry name" value="PBP1_LacI_sugar_binding-like"/>
    <property type="match status" value="1"/>
</dbReference>
<evidence type="ECO:0000313" key="5">
    <source>
        <dbReference type="EMBL" id="NYJ22798.1"/>
    </source>
</evidence>
<dbReference type="PROSITE" id="PS50932">
    <property type="entry name" value="HTH_LACI_2"/>
    <property type="match status" value="1"/>
</dbReference>
<keyword evidence="1" id="KW-0805">Transcription regulation</keyword>
<evidence type="ECO:0000256" key="2">
    <source>
        <dbReference type="ARBA" id="ARBA00023125"/>
    </source>
</evidence>
<reference evidence="5 6" key="1">
    <citation type="submission" date="2020-07" db="EMBL/GenBank/DDBJ databases">
        <title>Sequencing the genomes of 1000 actinobacteria strains.</title>
        <authorList>
            <person name="Klenk H.-P."/>
        </authorList>
    </citation>
    <scope>NUCLEOTIDE SEQUENCE [LARGE SCALE GENOMIC DNA]</scope>
    <source>
        <strain evidence="5 6">DSM 15165</strain>
    </source>
</reference>
<proteinExistence type="predicted"/>
<comment type="caution">
    <text evidence="5">The sequence shown here is derived from an EMBL/GenBank/DDBJ whole genome shotgun (WGS) entry which is preliminary data.</text>
</comment>
<dbReference type="Gene3D" id="3.40.50.2300">
    <property type="match status" value="2"/>
</dbReference>
<dbReference type="Gene3D" id="1.10.260.40">
    <property type="entry name" value="lambda repressor-like DNA-binding domains"/>
    <property type="match status" value="1"/>
</dbReference>
<keyword evidence="3" id="KW-0804">Transcription</keyword>
<dbReference type="InterPro" id="IPR000843">
    <property type="entry name" value="HTH_LacI"/>
</dbReference>
<dbReference type="GO" id="GO:0000976">
    <property type="term" value="F:transcription cis-regulatory region binding"/>
    <property type="evidence" value="ECO:0007669"/>
    <property type="project" value="TreeGrafter"/>
</dbReference>
<evidence type="ECO:0000256" key="1">
    <source>
        <dbReference type="ARBA" id="ARBA00023015"/>
    </source>
</evidence>
<dbReference type="Proteomes" id="UP000578352">
    <property type="component" value="Unassembled WGS sequence"/>
</dbReference>
<dbReference type="SUPFAM" id="SSF47413">
    <property type="entry name" value="lambda repressor-like DNA-binding domains"/>
    <property type="match status" value="1"/>
</dbReference>
<dbReference type="PANTHER" id="PTHR30146:SF109">
    <property type="entry name" value="HTH-TYPE TRANSCRIPTIONAL REGULATOR GALS"/>
    <property type="match status" value="1"/>
</dbReference>
<dbReference type="GO" id="GO:0003700">
    <property type="term" value="F:DNA-binding transcription factor activity"/>
    <property type="evidence" value="ECO:0007669"/>
    <property type="project" value="TreeGrafter"/>
</dbReference>
<sequence length="340" mass="34992">MSTPPPPPPRKRVTAAMVAERAGTSIAAVSLVVNGKHRGRISDENAERVRAAVRELGYVVDSTASALARGTSDVVVLLAPDLPNPFFGRVINAVQETLGERFQLLLFASPTGAQPTVADVRRLAALRPAGLLVSAPTVEFLDDAPAGVPLVLLDAPGLEDRAPAVNYDLASGVRALIAHLAERGHRVIGYLDGSTPAATYELRRTLLQAEAERRGMTLLTTPRVRSRPDIAEAMAAAEASLPAWRAAGATAVIAASDTLAHGVLAACARAGLRVPEDIAVAGFDDLPASAVTAPALTSVALPGDLLGSVAARLLVSLIDGGEAPEPAELPAALVVRASTG</sequence>
<evidence type="ECO:0000313" key="6">
    <source>
        <dbReference type="Proteomes" id="UP000578352"/>
    </source>
</evidence>
<dbReference type="Pfam" id="PF00356">
    <property type="entry name" value="LacI"/>
    <property type="match status" value="1"/>
</dbReference>
<name>A0A853CR52_9MICO</name>
<organism evidence="5 6">
    <name type="scientific">Leifsonia shinshuensis</name>
    <dbReference type="NCBI Taxonomy" id="150026"/>
    <lineage>
        <taxon>Bacteria</taxon>
        <taxon>Bacillati</taxon>
        <taxon>Actinomycetota</taxon>
        <taxon>Actinomycetes</taxon>
        <taxon>Micrococcales</taxon>
        <taxon>Microbacteriaceae</taxon>
        <taxon>Leifsonia</taxon>
    </lineage>
</organism>
<evidence type="ECO:0000256" key="3">
    <source>
        <dbReference type="ARBA" id="ARBA00023163"/>
    </source>
</evidence>
<dbReference type="RefSeq" id="WP_246312719.1">
    <property type="nucleotide sequence ID" value="NZ_BAABEH010000001.1"/>
</dbReference>
<dbReference type="Pfam" id="PF13377">
    <property type="entry name" value="Peripla_BP_3"/>
    <property type="match status" value="1"/>
</dbReference>
<protein>
    <submittedName>
        <fullName evidence="5">LacI family transcriptional regulator</fullName>
    </submittedName>
</protein>
<gene>
    <name evidence="5" type="ORF">HNR13_001085</name>
</gene>
<dbReference type="SMART" id="SM00354">
    <property type="entry name" value="HTH_LACI"/>
    <property type="match status" value="1"/>
</dbReference>
<dbReference type="CDD" id="cd01392">
    <property type="entry name" value="HTH_LacI"/>
    <property type="match status" value="1"/>
</dbReference>
<keyword evidence="2" id="KW-0238">DNA-binding</keyword>
<dbReference type="AlphaFoldDB" id="A0A853CR52"/>
<evidence type="ECO:0000259" key="4">
    <source>
        <dbReference type="PROSITE" id="PS50932"/>
    </source>
</evidence>
<dbReference type="InterPro" id="IPR028082">
    <property type="entry name" value="Peripla_BP_I"/>
</dbReference>
<feature type="domain" description="HTH lacI-type" evidence="4">
    <location>
        <begin position="13"/>
        <end position="69"/>
    </location>
</feature>
<dbReference type="PANTHER" id="PTHR30146">
    <property type="entry name" value="LACI-RELATED TRANSCRIPTIONAL REPRESSOR"/>
    <property type="match status" value="1"/>
</dbReference>
<dbReference type="SUPFAM" id="SSF53822">
    <property type="entry name" value="Periplasmic binding protein-like I"/>
    <property type="match status" value="1"/>
</dbReference>
<dbReference type="EMBL" id="JACCFL010000001">
    <property type="protein sequence ID" value="NYJ22798.1"/>
    <property type="molecule type" value="Genomic_DNA"/>
</dbReference>
<dbReference type="InterPro" id="IPR046335">
    <property type="entry name" value="LacI/GalR-like_sensor"/>
</dbReference>
<dbReference type="InterPro" id="IPR010982">
    <property type="entry name" value="Lambda_DNA-bd_dom_sf"/>
</dbReference>
<accession>A0A853CR52</accession>